<accession>A0ABW9G5F9</accession>
<dbReference type="RefSeq" id="WP_408622672.1">
    <property type="nucleotide sequence ID" value="NZ_JBEQCT010000002.1"/>
</dbReference>
<keyword evidence="3" id="KW-0804">Transcription</keyword>
<dbReference type="InterPro" id="IPR036390">
    <property type="entry name" value="WH_DNA-bd_sf"/>
</dbReference>
<dbReference type="Gene3D" id="1.10.10.10">
    <property type="entry name" value="Winged helix-like DNA-binding domain superfamily/Winged helix DNA-binding domain"/>
    <property type="match status" value="1"/>
</dbReference>
<name>A0ABW9G5F9_9GAMM</name>
<dbReference type="InterPro" id="IPR036388">
    <property type="entry name" value="WH-like_DNA-bd_sf"/>
</dbReference>
<dbReference type="SUPFAM" id="SSF46785">
    <property type="entry name" value="Winged helix' DNA-binding domain"/>
    <property type="match status" value="1"/>
</dbReference>
<dbReference type="PANTHER" id="PTHR42756">
    <property type="entry name" value="TRANSCRIPTIONAL REGULATOR, MARR"/>
    <property type="match status" value="1"/>
</dbReference>
<evidence type="ECO:0000313" key="6">
    <source>
        <dbReference type="Proteomes" id="UP001629953"/>
    </source>
</evidence>
<feature type="domain" description="HTH marR-type" evidence="4">
    <location>
        <begin position="14"/>
        <end position="146"/>
    </location>
</feature>
<dbReference type="Proteomes" id="UP001629953">
    <property type="component" value="Unassembled WGS sequence"/>
</dbReference>
<dbReference type="PANTHER" id="PTHR42756:SF1">
    <property type="entry name" value="TRANSCRIPTIONAL REPRESSOR OF EMRAB OPERON"/>
    <property type="match status" value="1"/>
</dbReference>
<evidence type="ECO:0000256" key="3">
    <source>
        <dbReference type="ARBA" id="ARBA00023163"/>
    </source>
</evidence>
<dbReference type="InterPro" id="IPR000835">
    <property type="entry name" value="HTH_MarR-typ"/>
</dbReference>
<sequence length="151" mass="17508">MTYFTLDDIVNGSNVTLGHLIHRLNQYKDKLLTQHLAPLDITAQQFKVMLLLYRDKIKVCKDLSQELCIDAGATTRMIDRLEKKGLLIRLRDKQDRRRIQLRLTDQGLDLCQEFPQLIVDALNELTEDLSNDEVHQLEILIQRIVAKNGTL</sequence>
<organism evidence="5 6">
    <name type="scientific">Celerinatantimonas yamalensis</name>
    <dbReference type="NCBI Taxonomy" id="559956"/>
    <lineage>
        <taxon>Bacteria</taxon>
        <taxon>Pseudomonadati</taxon>
        <taxon>Pseudomonadota</taxon>
        <taxon>Gammaproteobacteria</taxon>
        <taxon>Celerinatantimonadaceae</taxon>
        <taxon>Celerinatantimonas</taxon>
    </lineage>
</organism>
<dbReference type="EMBL" id="JBEQCT010000002">
    <property type="protein sequence ID" value="MFM2484493.1"/>
    <property type="molecule type" value="Genomic_DNA"/>
</dbReference>
<dbReference type="PROSITE" id="PS50995">
    <property type="entry name" value="HTH_MARR_2"/>
    <property type="match status" value="1"/>
</dbReference>
<protein>
    <submittedName>
        <fullName evidence="5">MarR family transcriptional regulator</fullName>
    </submittedName>
</protein>
<reference evidence="5 6" key="1">
    <citation type="journal article" date="2013" name="Int. J. Syst. Evol. Microbiol.">
        <title>Celerinatantimonas yamalensis sp. nov., a cold-adapted diazotrophic bacterium from a cold permafrost brine.</title>
        <authorList>
            <person name="Shcherbakova V."/>
            <person name="Chuvilskaya N."/>
            <person name="Rivkina E."/>
            <person name="Demidov N."/>
            <person name="Uchaeva V."/>
            <person name="Suetin S."/>
            <person name="Suzina N."/>
            <person name="Gilichinsky D."/>
        </authorList>
    </citation>
    <scope>NUCLEOTIDE SEQUENCE [LARGE SCALE GENOMIC DNA]</scope>
    <source>
        <strain evidence="5 6">C7</strain>
    </source>
</reference>
<evidence type="ECO:0000256" key="1">
    <source>
        <dbReference type="ARBA" id="ARBA00023015"/>
    </source>
</evidence>
<comment type="caution">
    <text evidence="5">The sequence shown here is derived from an EMBL/GenBank/DDBJ whole genome shotgun (WGS) entry which is preliminary data.</text>
</comment>
<evidence type="ECO:0000259" key="4">
    <source>
        <dbReference type="PROSITE" id="PS50995"/>
    </source>
</evidence>
<evidence type="ECO:0000256" key="2">
    <source>
        <dbReference type="ARBA" id="ARBA00023125"/>
    </source>
</evidence>
<dbReference type="SMART" id="SM00347">
    <property type="entry name" value="HTH_MARR"/>
    <property type="match status" value="1"/>
</dbReference>
<gene>
    <name evidence="5" type="ORF">ABUE30_05335</name>
</gene>
<proteinExistence type="predicted"/>
<dbReference type="Pfam" id="PF01047">
    <property type="entry name" value="MarR"/>
    <property type="match status" value="1"/>
</dbReference>
<keyword evidence="1" id="KW-0805">Transcription regulation</keyword>
<evidence type="ECO:0000313" key="5">
    <source>
        <dbReference type="EMBL" id="MFM2484493.1"/>
    </source>
</evidence>
<keyword evidence="6" id="KW-1185">Reference proteome</keyword>
<dbReference type="PRINTS" id="PR00598">
    <property type="entry name" value="HTHMARR"/>
</dbReference>
<keyword evidence="2" id="KW-0238">DNA-binding</keyword>